<keyword evidence="2" id="KW-1185">Reference proteome</keyword>
<organism evidence="1 2">
    <name type="scientific">Orchesella cincta</name>
    <name type="common">Springtail</name>
    <name type="synonym">Podura cincta</name>
    <dbReference type="NCBI Taxonomy" id="48709"/>
    <lineage>
        <taxon>Eukaryota</taxon>
        <taxon>Metazoa</taxon>
        <taxon>Ecdysozoa</taxon>
        <taxon>Arthropoda</taxon>
        <taxon>Hexapoda</taxon>
        <taxon>Collembola</taxon>
        <taxon>Entomobryomorpha</taxon>
        <taxon>Entomobryoidea</taxon>
        <taxon>Orchesellidae</taxon>
        <taxon>Orchesellinae</taxon>
        <taxon>Orchesella</taxon>
    </lineage>
</organism>
<reference evidence="1 2" key="1">
    <citation type="journal article" date="2016" name="Genome Biol. Evol.">
        <title>Gene Family Evolution Reflects Adaptation to Soil Environmental Stressors in the Genome of the Collembolan Orchesella cincta.</title>
        <authorList>
            <person name="Faddeeva-Vakhrusheva A."/>
            <person name="Derks M.F."/>
            <person name="Anvar S.Y."/>
            <person name="Agamennone V."/>
            <person name="Suring W."/>
            <person name="Smit S."/>
            <person name="van Straalen N.M."/>
            <person name="Roelofs D."/>
        </authorList>
    </citation>
    <scope>NUCLEOTIDE SEQUENCE [LARGE SCALE GENOMIC DNA]</scope>
    <source>
        <tissue evidence="1">Mixed pool</tissue>
    </source>
</reference>
<protein>
    <submittedName>
        <fullName evidence="1">Uncharacterized protein</fullName>
    </submittedName>
</protein>
<dbReference type="Proteomes" id="UP000094527">
    <property type="component" value="Unassembled WGS sequence"/>
</dbReference>
<name>A0A1D2NC58_ORCCI</name>
<dbReference type="EMBL" id="LJIJ01000094">
    <property type="protein sequence ID" value="ODN02821.1"/>
    <property type="molecule type" value="Genomic_DNA"/>
</dbReference>
<dbReference type="AlphaFoldDB" id="A0A1D2NC58"/>
<proteinExistence type="predicted"/>
<accession>A0A1D2NC58</accession>
<gene>
    <name evidence="1" type="ORF">Ocin01_03862</name>
</gene>
<evidence type="ECO:0000313" key="1">
    <source>
        <dbReference type="EMBL" id="ODN02821.1"/>
    </source>
</evidence>
<evidence type="ECO:0000313" key="2">
    <source>
        <dbReference type="Proteomes" id="UP000094527"/>
    </source>
</evidence>
<sequence length="102" mass="11523">MCRRCIVLGMTSTWEQASFQLCRGLPKILLPHILDGVSLGMTLGSLPETPVPMSLVLLMAWEDGEITGRSWRVFFPLMRACEKLVENDLFSPTKPESFLLMH</sequence>
<comment type="caution">
    <text evidence="1">The sequence shown here is derived from an EMBL/GenBank/DDBJ whole genome shotgun (WGS) entry which is preliminary data.</text>
</comment>